<feature type="compositionally biased region" description="Polar residues" evidence="1">
    <location>
        <begin position="23"/>
        <end position="32"/>
    </location>
</feature>
<reference evidence="3" key="1">
    <citation type="submission" date="2025-08" db="UniProtKB">
        <authorList>
            <consortium name="RefSeq"/>
        </authorList>
    </citation>
    <scope>IDENTIFICATION</scope>
    <source>
        <strain evidence="3">11010-0011.00</strain>
        <tissue evidence="3">Whole body</tissue>
    </source>
</reference>
<evidence type="ECO:0000256" key="1">
    <source>
        <dbReference type="SAM" id="MobiDB-lite"/>
    </source>
</evidence>
<feature type="region of interest" description="Disordered" evidence="1">
    <location>
        <begin position="1"/>
        <end position="32"/>
    </location>
</feature>
<organism evidence="2 3">
    <name type="scientific">Drosophila lebanonensis</name>
    <name type="common">Fruit fly</name>
    <name type="synonym">Scaptodrosophila lebanonensis</name>
    <dbReference type="NCBI Taxonomy" id="7225"/>
    <lineage>
        <taxon>Eukaryota</taxon>
        <taxon>Metazoa</taxon>
        <taxon>Ecdysozoa</taxon>
        <taxon>Arthropoda</taxon>
        <taxon>Hexapoda</taxon>
        <taxon>Insecta</taxon>
        <taxon>Pterygota</taxon>
        <taxon>Neoptera</taxon>
        <taxon>Endopterygota</taxon>
        <taxon>Diptera</taxon>
        <taxon>Brachycera</taxon>
        <taxon>Muscomorpha</taxon>
        <taxon>Ephydroidea</taxon>
        <taxon>Drosophilidae</taxon>
        <taxon>Scaptodrosophila</taxon>
    </lineage>
</organism>
<dbReference type="AlphaFoldDB" id="A0A6J2UIY9"/>
<keyword evidence="2" id="KW-1185">Reference proteome</keyword>
<proteinExistence type="predicted"/>
<evidence type="ECO:0000313" key="3">
    <source>
        <dbReference type="RefSeq" id="XP_030387182.1"/>
    </source>
</evidence>
<dbReference type="OrthoDB" id="7861938at2759"/>
<dbReference type="GeneID" id="115633831"/>
<protein>
    <submittedName>
        <fullName evidence="3">Trithorax group protein osa</fullName>
    </submittedName>
</protein>
<dbReference type="Proteomes" id="UP000504634">
    <property type="component" value="Unplaced"/>
</dbReference>
<accession>A0A6J2UIY9</accession>
<evidence type="ECO:0000313" key="2">
    <source>
        <dbReference type="Proteomes" id="UP000504634"/>
    </source>
</evidence>
<name>A0A6J2UIY9_DROLE</name>
<dbReference type="RefSeq" id="XP_030387182.1">
    <property type="nucleotide sequence ID" value="XM_030531322.1"/>
</dbReference>
<sequence length="289" mass="29943">MASEQLQKKVALAPHKRRPRQAGSKQSSNGTVTKMKSSAVYVSNVGVLLLLLVSGQAQPVQERESRQMKSGAPTEADLKMMAANSANGTPPAPMQPGMPVQLGMPMAMAGLQMPINQLALNAASMQLARYPSYPGIFYGSGLAPGATSLPNVQLQGPLPGLQGNLAAAYPTNFDAGTLPGSFSGAPGAFGFGYPGNTAGFMFGNVYPSAQLQPNGFASQTPQTVDNYSALNNIINMANAQGLAGGSVPTGIYQQPGSVGQMPQQLTPYPFGVGILDRMSMNANGYAPSF</sequence>
<gene>
    <name evidence="3" type="primary">LOC115633831</name>
</gene>